<dbReference type="Proteomes" id="UP000027980">
    <property type="component" value="Chromosome"/>
</dbReference>
<dbReference type="InterPro" id="IPR000032">
    <property type="entry name" value="HPr-like"/>
</dbReference>
<name>A0A075LKT9_9BACI</name>
<feature type="domain" description="HPr" evidence="4">
    <location>
        <begin position="1"/>
        <end position="84"/>
    </location>
</feature>
<dbReference type="Gene3D" id="3.30.1340.10">
    <property type="entry name" value="HPr-like"/>
    <property type="match status" value="1"/>
</dbReference>
<dbReference type="GO" id="GO:0009401">
    <property type="term" value="P:phosphoenolpyruvate-dependent sugar phosphotransferase system"/>
    <property type="evidence" value="ECO:0007669"/>
    <property type="project" value="UniProtKB-KW"/>
</dbReference>
<sequence>MLVTKVTVKLHRGLQARNTALFVDKACSFTSDVILSKSGISSDGKKLMRVMDLNVKDGDEIMLMVNGCDEHVTFDTLKSFLLDE</sequence>
<dbReference type="RefSeq" id="WP_038561768.1">
    <property type="nucleotide sequence ID" value="NZ_CP008876.1"/>
</dbReference>
<dbReference type="Pfam" id="PF00381">
    <property type="entry name" value="PTS-HPr"/>
    <property type="match status" value="1"/>
</dbReference>
<accession>A0A075LKT9</accession>
<dbReference type="GO" id="GO:0005737">
    <property type="term" value="C:cytoplasm"/>
    <property type="evidence" value="ECO:0007669"/>
    <property type="project" value="UniProtKB-SubCell"/>
</dbReference>
<evidence type="ECO:0000313" key="6">
    <source>
        <dbReference type="Proteomes" id="UP000027980"/>
    </source>
</evidence>
<dbReference type="OrthoDB" id="2937456at2"/>
<organism evidence="5 6">
    <name type="scientific">Terribacillus saccharophilus</name>
    <dbReference type="NCBI Taxonomy" id="361277"/>
    <lineage>
        <taxon>Bacteria</taxon>
        <taxon>Bacillati</taxon>
        <taxon>Bacillota</taxon>
        <taxon>Bacilli</taxon>
        <taxon>Bacillales</taxon>
        <taxon>Bacillaceae</taxon>
        <taxon>Terribacillus</taxon>
    </lineage>
</organism>
<dbReference type="InterPro" id="IPR050399">
    <property type="entry name" value="HPr"/>
</dbReference>
<dbReference type="HOGENOM" id="CLU_136230_2_3_9"/>
<gene>
    <name evidence="5" type="ORF">GZ22_10095</name>
</gene>
<evidence type="ECO:0000259" key="4">
    <source>
        <dbReference type="PROSITE" id="PS51350"/>
    </source>
</evidence>
<dbReference type="PANTHER" id="PTHR33705:SF2">
    <property type="entry name" value="PHOSPHOCARRIER PROTEIN NPR"/>
    <property type="match status" value="1"/>
</dbReference>
<evidence type="ECO:0000256" key="3">
    <source>
        <dbReference type="ARBA" id="ARBA00022683"/>
    </source>
</evidence>
<dbReference type="KEGG" id="tap:GZ22_10095"/>
<comment type="subcellular location">
    <subcellularLocation>
        <location evidence="1">Cytoplasm</location>
    </subcellularLocation>
</comment>
<evidence type="ECO:0000256" key="1">
    <source>
        <dbReference type="ARBA" id="ARBA00004496"/>
    </source>
</evidence>
<dbReference type="EMBL" id="CP008876">
    <property type="protein sequence ID" value="AIF66959.1"/>
    <property type="molecule type" value="Genomic_DNA"/>
</dbReference>
<dbReference type="PRINTS" id="PR00107">
    <property type="entry name" value="PHOSPHOCPHPR"/>
</dbReference>
<dbReference type="NCBIfam" id="TIGR01003">
    <property type="entry name" value="PTS_HPr_family"/>
    <property type="match status" value="1"/>
</dbReference>
<keyword evidence="2" id="KW-0963">Cytoplasm</keyword>
<evidence type="ECO:0000256" key="2">
    <source>
        <dbReference type="ARBA" id="ARBA00022490"/>
    </source>
</evidence>
<evidence type="ECO:0000313" key="5">
    <source>
        <dbReference type="EMBL" id="AIF66959.1"/>
    </source>
</evidence>
<dbReference type="InterPro" id="IPR035895">
    <property type="entry name" value="HPr-like_sf"/>
</dbReference>
<dbReference type="GeneID" id="34220480"/>
<dbReference type="SUPFAM" id="SSF55594">
    <property type="entry name" value="HPr-like"/>
    <property type="match status" value="1"/>
</dbReference>
<dbReference type="PANTHER" id="PTHR33705">
    <property type="entry name" value="PHOSPHOCARRIER PROTEIN HPR"/>
    <property type="match status" value="1"/>
</dbReference>
<dbReference type="AlphaFoldDB" id="A0A075LKT9"/>
<dbReference type="PROSITE" id="PS51350">
    <property type="entry name" value="PTS_HPR_DOM"/>
    <property type="match status" value="1"/>
</dbReference>
<protein>
    <submittedName>
        <fullName evidence="5">Aldolase</fullName>
    </submittedName>
</protein>
<keyword evidence="3" id="KW-0598">Phosphotransferase system</keyword>
<proteinExistence type="predicted"/>
<reference evidence="5 6" key="1">
    <citation type="submission" date="2014-07" db="EMBL/GenBank/DDBJ databases">
        <title>Complete genome sequence of a moderately halophilic bacterium Terribacillus aidingensis MP602, isolated from Cryptomeria fortunei in Tianmu mountain in China.</title>
        <authorList>
            <person name="Wang Y."/>
            <person name="Lu P."/>
            <person name="Zhang L."/>
        </authorList>
    </citation>
    <scope>NUCLEOTIDE SEQUENCE [LARGE SCALE GENOMIC DNA]</scope>
    <source>
        <strain evidence="5 6">MP602</strain>
    </source>
</reference>